<protein>
    <submittedName>
        <fullName evidence="1">Uncharacterized protein</fullName>
    </submittedName>
</protein>
<dbReference type="SUPFAM" id="SSF52200">
    <property type="entry name" value="Toll/Interleukin receptor TIR domain"/>
    <property type="match status" value="1"/>
</dbReference>
<proteinExistence type="predicted"/>
<evidence type="ECO:0000313" key="2">
    <source>
        <dbReference type="Proteomes" id="UP000032675"/>
    </source>
</evidence>
<evidence type="ECO:0000313" key="1">
    <source>
        <dbReference type="EMBL" id="GAN97760.1"/>
    </source>
</evidence>
<gene>
    <name evidence="1" type="ORF">Geu3261_0251_011</name>
</gene>
<dbReference type="Gene3D" id="3.40.50.10140">
    <property type="entry name" value="Toll/interleukin-1 receptor homology (TIR) domain"/>
    <property type="match status" value="1"/>
</dbReference>
<organism evidence="1 2">
    <name type="scientific">Komagataeibacter europaeus NBRC 3261</name>
    <dbReference type="NCBI Taxonomy" id="1234669"/>
    <lineage>
        <taxon>Bacteria</taxon>
        <taxon>Pseudomonadati</taxon>
        <taxon>Pseudomonadota</taxon>
        <taxon>Alphaproteobacteria</taxon>
        <taxon>Acetobacterales</taxon>
        <taxon>Acetobacteraceae</taxon>
        <taxon>Komagataeibacter</taxon>
    </lineage>
</organism>
<reference evidence="1 2" key="1">
    <citation type="submission" date="2012-11" db="EMBL/GenBank/DDBJ databases">
        <title>Whole genome sequence of Gluconacetobacter europaeus NBRC3261.</title>
        <authorList>
            <person name="Azuma Y."/>
            <person name="Higashiura N."/>
            <person name="Hirakawa H."/>
            <person name="Matsushita K."/>
        </authorList>
    </citation>
    <scope>NUCLEOTIDE SEQUENCE [LARGE SCALE GENOMIC DNA]</scope>
    <source>
        <strain evidence="1 2">NBRC 3261</strain>
    </source>
</reference>
<sequence>MAMRLSKRLENVHRIETYVDVIDPETLGAGDTLADLIRARLGSCTQLLAVVSEATRSSWWVPWEIGVASEKDYPLATYAGGGGTLPEYLHKWPYLRTDADLDRYAEASRAIEDNIALESYLGKEVAQKRSTKEFYRLLRASLRQ</sequence>
<dbReference type="EMBL" id="BANI01000213">
    <property type="protein sequence ID" value="GAN97760.1"/>
    <property type="molecule type" value="Genomic_DNA"/>
</dbReference>
<dbReference type="InterPro" id="IPR035897">
    <property type="entry name" value="Toll_tir_struct_dom_sf"/>
</dbReference>
<accession>A0A0D6Q475</accession>
<name>A0A0D6Q475_KOMEU</name>
<comment type="caution">
    <text evidence="1">The sequence shown here is derived from an EMBL/GenBank/DDBJ whole genome shotgun (WGS) entry which is preliminary data.</text>
</comment>
<dbReference type="AlphaFoldDB" id="A0A0D6Q475"/>
<dbReference type="Proteomes" id="UP000032675">
    <property type="component" value="Unassembled WGS sequence"/>
</dbReference>